<dbReference type="SUPFAM" id="SSF50331">
    <property type="entry name" value="MOP-like"/>
    <property type="match status" value="1"/>
</dbReference>
<dbReference type="Proteomes" id="UP000273278">
    <property type="component" value="Chromosome"/>
</dbReference>
<comment type="similarity">
    <text evidence="6">Belongs to the ABC transporter superfamily. Sulfate/tungstate importer (TC 3.A.1.6) family.</text>
</comment>
<evidence type="ECO:0000256" key="10">
    <source>
        <dbReference type="ARBA" id="ARBA00047936"/>
    </source>
</evidence>
<dbReference type="EC" id="7.3.2.6" evidence="8"/>
<evidence type="ECO:0000256" key="7">
    <source>
        <dbReference type="ARBA" id="ARBA00038781"/>
    </source>
</evidence>
<dbReference type="OMA" id="DHELAWF"/>
<evidence type="ECO:0000256" key="4">
    <source>
        <dbReference type="ARBA" id="ARBA00022741"/>
    </source>
</evidence>
<evidence type="ECO:0000256" key="1">
    <source>
        <dbReference type="ARBA" id="ARBA00004202"/>
    </source>
</evidence>
<evidence type="ECO:0000256" key="8">
    <source>
        <dbReference type="ARBA" id="ARBA00039025"/>
    </source>
</evidence>
<dbReference type="GO" id="GO:0043190">
    <property type="term" value="C:ATP-binding cassette (ABC) transporter complex"/>
    <property type="evidence" value="ECO:0007669"/>
    <property type="project" value="InterPro"/>
</dbReference>
<evidence type="ECO:0000256" key="11">
    <source>
        <dbReference type="ARBA" id="ARBA00057369"/>
    </source>
</evidence>
<keyword evidence="3" id="KW-0500">Molybdenum</keyword>
<comment type="subcellular location">
    <subcellularLocation>
        <location evidence="1">Cell membrane</location>
        <topology evidence="1">Peripheral membrane protein</topology>
    </subcellularLocation>
</comment>
<dbReference type="SUPFAM" id="SSF52540">
    <property type="entry name" value="P-loop containing nucleoside triphosphate hydrolases"/>
    <property type="match status" value="1"/>
</dbReference>
<comment type="subunit">
    <text evidence="7">The complex is composed of two ATP-binding proteins (WtpC), two transmembrane proteins (WtpB) and a solute-binding protein (WtpA).</text>
</comment>
<dbReference type="InterPro" id="IPR008995">
    <property type="entry name" value="Mo/tungstate-bd_C_term_dom"/>
</dbReference>
<dbReference type="Pfam" id="PF00005">
    <property type="entry name" value="ABC_tran"/>
    <property type="match status" value="1"/>
</dbReference>
<evidence type="ECO:0000256" key="6">
    <source>
        <dbReference type="ARBA" id="ARBA00038307"/>
    </source>
</evidence>
<evidence type="ECO:0000313" key="14">
    <source>
        <dbReference type="Proteomes" id="UP000273278"/>
    </source>
</evidence>
<feature type="domain" description="ABC transporter" evidence="12">
    <location>
        <begin position="4"/>
        <end position="235"/>
    </location>
</feature>
<keyword evidence="4" id="KW-0547">Nucleotide-binding</keyword>
<keyword evidence="5 13" id="KW-0067">ATP-binding</keyword>
<evidence type="ECO:0000256" key="5">
    <source>
        <dbReference type="ARBA" id="ARBA00022840"/>
    </source>
</evidence>
<dbReference type="PANTHER" id="PTHR42781">
    <property type="entry name" value="SPERMIDINE/PUTRESCINE IMPORT ATP-BINDING PROTEIN POTA"/>
    <property type="match status" value="1"/>
</dbReference>
<dbReference type="GO" id="GO:0016887">
    <property type="term" value="F:ATP hydrolysis activity"/>
    <property type="evidence" value="ECO:0007669"/>
    <property type="project" value="InterPro"/>
</dbReference>
<dbReference type="InterPro" id="IPR013611">
    <property type="entry name" value="Transp-assoc_OB_typ2"/>
</dbReference>
<dbReference type="RefSeq" id="WP_015504127.1">
    <property type="nucleotide sequence ID" value="NZ_CAYARO010000003.1"/>
</dbReference>
<dbReference type="EMBL" id="CP017686">
    <property type="protein sequence ID" value="AYQ54418.1"/>
    <property type="molecule type" value="Genomic_DNA"/>
</dbReference>
<dbReference type="FunFam" id="3.40.50.300:FF:000425">
    <property type="entry name" value="Probable ABC transporter, ATP-binding subunit"/>
    <property type="match status" value="1"/>
</dbReference>
<dbReference type="GO" id="GO:0005524">
    <property type="term" value="F:ATP binding"/>
    <property type="evidence" value="ECO:0007669"/>
    <property type="project" value="UniProtKB-KW"/>
</dbReference>
<comment type="function">
    <text evidence="11">Part of the ABC transporter complex WtpABC involved in molybdate/tungstate import. Responsible for energy coupling to the transport system.</text>
</comment>
<evidence type="ECO:0000256" key="3">
    <source>
        <dbReference type="ARBA" id="ARBA00022505"/>
    </source>
</evidence>
<reference evidence="13 14" key="1">
    <citation type="submission" date="2016-10" db="EMBL/GenBank/DDBJ databases">
        <title>Complete genome of the TMA-utilizing, human hosted archaeon Methanomethylophilus alvus Gen. nov, sp. nov., strain Mx-05, derived from a pure culture.</title>
        <authorList>
            <person name="Brugere J.-F."/>
            <person name="Ben Hania W."/>
            <person name="Chaudhary P.P."/>
            <person name="Gaci N."/>
            <person name="Borrel G."/>
            <person name="Cao Van Tuat L."/>
            <person name="Fardeau M.-L."/>
            <person name="Harris H.M.B."/>
            <person name="O'Toole P.W."/>
            <person name="Ollivier B."/>
        </authorList>
    </citation>
    <scope>NUCLEOTIDE SEQUENCE [LARGE SCALE GENOMIC DNA]</scope>
    <source>
        <strain evidence="13 14">Mx-05</strain>
    </source>
</reference>
<dbReference type="InterPro" id="IPR003439">
    <property type="entry name" value="ABC_transporter-like_ATP-bd"/>
</dbReference>
<evidence type="ECO:0000256" key="2">
    <source>
        <dbReference type="ARBA" id="ARBA00022448"/>
    </source>
</evidence>
<comment type="catalytic activity">
    <reaction evidence="10">
        <text>tungstate(in) + ATP + H2O = tungstate(out) + ADP + phosphate + H(+)</text>
        <dbReference type="Rhea" id="RHEA:35027"/>
        <dbReference type="ChEBI" id="CHEBI:15377"/>
        <dbReference type="ChEBI" id="CHEBI:15378"/>
        <dbReference type="ChEBI" id="CHEBI:30616"/>
        <dbReference type="ChEBI" id="CHEBI:43474"/>
        <dbReference type="ChEBI" id="CHEBI:46502"/>
        <dbReference type="ChEBI" id="CHEBI:456216"/>
        <dbReference type="EC" id="7.3.2.6"/>
    </reaction>
</comment>
<organism evidence="13 14">
    <name type="scientific">Methanomethylophilus alvi</name>
    <dbReference type="NCBI Taxonomy" id="1291540"/>
    <lineage>
        <taxon>Archaea</taxon>
        <taxon>Methanobacteriati</taxon>
        <taxon>Thermoplasmatota</taxon>
        <taxon>Thermoplasmata</taxon>
        <taxon>Methanomassiliicoccales</taxon>
        <taxon>Methanomethylophilaceae</taxon>
        <taxon>Methanomethylophilus</taxon>
    </lineage>
</organism>
<dbReference type="Pfam" id="PF08402">
    <property type="entry name" value="TOBE_2"/>
    <property type="match status" value="1"/>
</dbReference>
<accession>A0A3G3IFG6</accession>
<sequence length="380" mass="41803">MPEIRLEGLHKEFGGGIKASDGLDLTVRDGEYLCLLGPTGAGKTTALRMICGLTEPDSGRILFDGKDVSDIPISERRTTMLSQRYALFPNMDVYDNVVFAPVIKKWSEEDTKSLATSMIDMVHMSKKVHSMPGELSGGQQQRTALARAMASDSKILLLDEPLRALDARLRIELRKELKSMVKEMGLTSIHVTHDQDEAMEVADRIAIIRKGRIIQVGTPSDIFQNPATPFVANFLGRSNVFSGKYVGGDAEHSEIEISPGIVVKARPIDMEPGEEAVVAVKVGTTVPEVVGAKTDVQDKHLPKVLPDGYFGGIVERVMYEGATITVETRVEGLGIVSSQRSSRRYEAYQPGMQVSITWQPQKASVFRMPENGLEDEMRLD</sequence>
<dbReference type="Gene3D" id="3.40.50.300">
    <property type="entry name" value="P-loop containing nucleotide triphosphate hydrolases"/>
    <property type="match status" value="1"/>
</dbReference>
<evidence type="ECO:0000259" key="12">
    <source>
        <dbReference type="PROSITE" id="PS50893"/>
    </source>
</evidence>
<dbReference type="InterPro" id="IPR027417">
    <property type="entry name" value="P-loop_NTPase"/>
</dbReference>
<dbReference type="InterPro" id="IPR050093">
    <property type="entry name" value="ABC_SmlMolc_Importer"/>
</dbReference>
<dbReference type="SMART" id="SM00382">
    <property type="entry name" value="AAA"/>
    <property type="match status" value="1"/>
</dbReference>
<keyword evidence="2" id="KW-0813">Transport</keyword>
<evidence type="ECO:0000313" key="13">
    <source>
        <dbReference type="EMBL" id="AYQ54418.1"/>
    </source>
</evidence>
<dbReference type="AlphaFoldDB" id="A0A3G3IFG6"/>
<protein>
    <recommendedName>
        <fullName evidence="9">Molybdate/tungstate import ATP-binding protein WtpC</fullName>
        <ecNumber evidence="8">7.3.2.6</ecNumber>
    </recommendedName>
</protein>
<dbReference type="GO" id="GO:1901238">
    <property type="term" value="F:ABC-type tungstate transporter activity"/>
    <property type="evidence" value="ECO:0007669"/>
    <property type="project" value="UniProtKB-EC"/>
</dbReference>
<gene>
    <name evidence="13" type="ORF">BKD89_01090</name>
</gene>
<proteinExistence type="inferred from homology"/>
<dbReference type="PANTHER" id="PTHR42781:SF4">
    <property type="entry name" value="SPERMIDINE_PUTRESCINE IMPORT ATP-BINDING PROTEIN POTA"/>
    <property type="match status" value="1"/>
</dbReference>
<dbReference type="InterPro" id="IPR003593">
    <property type="entry name" value="AAA+_ATPase"/>
</dbReference>
<evidence type="ECO:0000256" key="9">
    <source>
        <dbReference type="ARBA" id="ARBA00041133"/>
    </source>
</evidence>
<dbReference type="GeneID" id="41321021"/>
<name>A0A3G3IFG6_9ARCH</name>
<dbReference type="PROSITE" id="PS50893">
    <property type="entry name" value="ABC_TRANSPORTER_2"/>
    <property type="match status" value="1"/>
</dbReference>